<reference evidence="1 2" key="1">
    <citation type="submission" date="2013-09" db="EMBL/GenBank/DDBJ databases">
        <title>Whole genome sequencing of Halarchaeum acidiphilum strain MH1-52-1.</title>
        <authorList>
            <person name="Shimane Y."/>
            <person name="Minegishi H."/>
            <person name="Nishi S."/>
            <person name="Echigo A."/>
            <person name="Shuto A."/>
            <person name="Konishi M."/>
            <person name="Ito T."/>
            <person name="Ohkuma M."/>
            <person name="Ohta Y."/>
            <person name="Nagano Y."/>
            <person name="Tsubouchi T."/>
            <person name="Mori K."/>
            <person name="Usui K."/>
            <person name="Kamekura M."/>
            <person name="Usami R."/>
            <person name="Takaki Y."/>
            <person name="Hatada Y."/>
        </authorList>
    </citation>
    <scope>NUCLEOTIDE SEQUENCE [LARGE SCALE GENOMIC DNA]</scope>
    <source>
        <strain evidence="1 2">JCM 16109</strain>
    </source>
</reference>
<evidence type="ECO:0000313" key="1">
    <source>
        <dbReference type="EMBL" id="GAD53389.1"/>
    </source>
</evidence>
<proteinExistence type="predicted"/>
<evidence type="ECO:0000313" key="2">
    <source>
        <dbReference type="Proteomes" id="UP000016986"/>
    </source>
</evidence>
<sequence>MRKRTPQTHIVGSRRWRRLAAPLGRLDDVSPADVVTWAGAGSAAAERAHS</sequence>
<dbReference type="Proteomes" id="UP000016986">
    <property type="component" value="Unassembled WGS sequence"/>
</dbReference>
<name>U3A6W5_9EURY</name>
<accession>U3A6W5</accession>
<dbReference type="EMBL" id="BATA01000064">
    <property type="protein sequence ID" value="GAD53389.1"/>
    <property type="molecule type" value="Genomic_DNA"/>
</dbReference>
<keyword evidence="2" id="KW-1185">Reference proteome</keyword>
<dbReference type="RefSeq" id="WP_020222801.1">
    <property type="nucleotide sequence ID" value="NZ_BANO01000365.1"/>
</dbReference>
<organism evidence="1 2">
    <name type="scientific">Halarchaeum acidiphilum MH1-52-1</name>
    <dbReference type="NCBI Taxonomy" id="1261545"/>
    <lineage>
        <taxon>Archaea</taxon>
        <taxon>Methanobacteriati</taxon>
        <taxon>Methanobacteriota</taxon>
        <taxon>Stenosarchaea group</taxon>
        <taxon>Halobacteria</taxon>
        <taxon>Halobacteriales</taxon>
        <taxon>Halobacteriaceae</taxon>
    </lineage>
</organism>
<dbReference type="AlphaFoldDB" id="U3A6W5"/>
<protein>
    <submittedName>
        <fullName evidence="1">Uncharacterized protein</fullName>
    </submittedName>
</protein>
<comment type="caution">
    <text evidence="1">The sequence shown here is derived from an EMBL/GenBank/DDBJ whole genome shotgun (WGS) entry which is preliminary data.</text>
</comment>
<gene>
    <name evidence="1" type="ORF">MBEHAL_2149</name>
</gene>